<evidence type="ECO:0000256" key="2">
    <source>
        <dbReference type="SAM" id="SignalP"/>
    </source>
</evidence>
<dbReference type="SUPFAM" id="SSF54897">
    <property type="entry name" value="Protease propeptides/inhibitors"/>
    <property type="match status" value="1"/>
</dbReference>
<dbReference type="PANTHER" id="PTHR28288">
    <property type="entry name" value="PROTEASE B INHIBITOR 2"/>
    <property type="match status" value="1"/>
</dbReference>
<sequence>MKLHVIIISLLLALISAREAVPVESYILTLESQPLSIEKTLTDLQNVVKSAGGKITHEYSLIKGFSMEVPKTTAKSILKHLEMVASRARCKLNLEPDQEIHANSVHGL</sequence>
<organism evidence="3 4">
    <name type="scientific">Lachancea mirantina</name>
    <dbReference type="NCBI Taxonomy" id="1230905"/>
    <lineage>
        <taxon>Eukaryota</taxon>
        <taxon>Fungi</taxon>
        <taxon>Dikarya</taxon>
        <taxon>Ascomycota</taxon>
        <taxon>Saccharomycotina</taxon>
        <taxon>Saccharomycetes</taxon>
        <taxon>Saccharomycetales</taxon>
        <taxon>Saccharomycetaceae</taxon>
        <taxon>Lachancea</taxon>
    </lineage>
</organism>
<dbReference type="EMBL" id="LT598464">
    <property type="protein sequence ID" value="SCU80086.1"/>
    <property type="molecule type" value="Genomic_DNA"/>
</dbReference>
<comment type="similarity">
    <text evidence="1">Belongs to the protease inhibitor I9 family.</text>
</comment>
<proteinExistence type="inferred from homology"/>
<dbReference type="AlphaFoldDB" id="A0A1G4ITA0"/>
<dbReference type="InterPro" id="IPR052471">
    <property type="entry name" value="PBI_I9"/>
</dbReference>
<accession>A0A1G4ITA0</accession>
<evidence type="ECO:0000256" key="1">
    <source>
        <dbReference type="ARBA" id="ARBA00038069"/>
    </source>
</evidence>
<gene>
    <name evidence="3" type="ORF">LAMI_0B00760G</name>
</gene>
<dbReference type="InterPro" id="IPR037045">
    <property type="entry name" value="S8pro/Inhibitor_I9_sf"/>
</dbReference>
<evidence type="ECO:0000313" key="3">
    <source>
        <dbReference type="EMBL" id="SCU80086.1"/>
    </source>
</evidence>
<feature type="chain" id="PRO_5009235700" evidence="2">
    <location>
        <begin position="21"/>
        <end position="108"/>
    </location>
</feature>
<dbReference type="GO" id="GO:0004866">
    <property type="term" value="F:endopeptidase inhibitor activity"/>
    <property type="evidence" value="ECO:0007669"/>
    <property type="project" value="TreeGrafter"/>
</dbReference>
<keyword evidence="2" id="KW-0732">Signal</keyword>
<dbReference type="GO" id="GO:0042144">
    <property type="term" value="P:vacuole fusion, non-autophagic"/>
    <property type="evidence" value="ECO:0007669"/>
    <property type="project" value="TreeGrafter"/>
</dbReference>
<evidence type="ECO:0000313" key="4">
    <source>
        <dbReference type="Proteomes" id="UP000191024"/>
    </source>
</evidence>
<dbReference type="Proteomes" id="UP000191024">
    <property type="component" value="Chromosome B"/>
</dbReference>
<dbReference type="PANTHER" id="PTHR28288:SF2">
    <property type="entry name" value="PROTEASE B INHIBITOR 2"/>
    <property type="match status" value="1"/>
</dbReference>
<dbReference type="OrthoDB" id="5518345at2759"/>
<keyword evidence="4" id="KW-1185">Reference proteome</keyword>
<feature type="signal peptide" evidence="2">
    <location>
        <begin position="1"/>
        <end position="20"/>
    </location>
</feature>
<dbReference type="Gene3D" id="3.30.70.80">
    <property type="entry name" value="Peptidase S8 propeptide/proteinase inhibitor I9"/>
    <property type="match status" value="1"/>
</dbReference>
<protein>
    <submittedName>
        <fullName evidence="3">LAMI_0B00760g1_1</fullName>
    </submittedName>
</protein>
<reference evidence="3 4" key="1">
    <citation type="submission" date="2016-03" db="EMBL/GenBank/DDBJ databases">
        <authorList>
            <person name="Devillers H."/>
        </authorList>
    </citation>
    <scope>NUCLEOTIDE SEQUENCE [LARGE SCALE GENOMIC DNA]</scope>
    <source>
        <strain evidence="3">CBS 11717</strain>
    </source>
</reference>
<name>A0A1G4ITA0_9SACH</name>